<name>A0A8E1WC86_9HYPH</name>
<dbReference type="PANTHER" id="PTHR42831:SF1">
    <property type="entry name" value="FE-S PROTEIN MATURATION AUXILIARY FACTOR YITW"/>
    <property type="match status" value="1"/>
</dbReference>
<sequence>MTVEATDALTDQVKQALRLVIDPELGDNIVDLGLVYYVAVHEGGAAYVVMTTTTRGCPAAAYLRDGARDSAKSVPGIGSVEVSLTYEPEWSPSMMSAGTMSRLGIAG</sequence>
<organism evidence="2 3">
    <name type="scientific">Aminobacter carboxidus</name>
    <dbReference type="NCBI Taxonomy" id="376165"/>
    <lineage>
        <taxon>Bacteria</taxon>
        <taxon>Pseudomonadati</taxon>
        <taxon>Pseudomonadota</taxon>
        <taxon>Alphaproteobacteria</taxon>
        <taxon>Hyphomicrobiales</taxon>
        <taxon>Phyllobacteriaceae</taxon>
        <taxon>Aminobacter</taxon>
    </lineage>
</organism>
<dbReference type="PANTHER" id="PTHR42831">
    <property type="entry name" value="FE-S PROTEIN MATURATION AUXILIARY FACTOR YITW"/>
    <property type="match status" value="1"/>
</dbReference>
<dbReference type="AlphaFoldDB" id="A0A8E1WC86"/>
<dbReference type="InterPro" id="IPR052339">
    <property type="entry name" value="Fe-S_Maturation_MIP18"/>
</dbReference>
<dbReference type="SUPFAM" id="SSF117916">
    <property type="entry name" value="Fe-S cluster assembly (FSCA) domain-like"/>
    <property type="match status" value="1"/>
</dbReference>
<protein>
    <submittedName>
        <fullName evidence="2">Metal-sulfur cluster biosynthetic enzyme</fullName>
    </submittedName>
</protein>
<proteinExistence type="predicted"/>
<feature type="domain" description="MIP18 family-like" evidence="1">
    <location>
        <begin position="11"/>
        <end position="83"/>
    </location>
</feature>
<reference evidence="2 3" key="1">
    <citation type="submission" date="2020-08" db="EMBL/GenBank/DDBJ databases">
        <title>Genomic Encyclopedia of Type Strains, Phase IV (KMG-IV): sequencing the most valuable type-strain genomes for metagenomic binning, comparative biology and taxonomic classification.</title>
        <authorList>
            <person name="Goeker M."/>
        </authorList>
    </citation>
    <scope>NUCLEOTIDE SEQUENCE [LARGE SCALE GENOMIC DNA]</scope>
    <source>
        <strain evidence="2 3">DSM 17454</strain>
    </source>
</reference>
<gene>
    <name evidence="2" type="ORF">HNQ96_000807</name>
</gene>
<dbReference type="EMBL" id="JACHGI010000001">
    <property type="protein sequence ID" value="MBB6464960.1"/>
    <property type="molecule type" value="Genomic_DNA"/>
</dbReference>
<accession>A0A8E1WC86</accession>
<dbReference type="Gene3D" id="3.30.300.130">
    <property type="entry name" value="Fe-S cluster assembly (FSCA)"/>
    <property type="match status" value="1"/>
</dbReference>
<evidence type="ECO:0000259" key="1">
    <source>
        <dbReference type="Pfam" id="PF01883"/>
    </source>
</evidence>
<dbReference type="Pfam" id="PF01883">
    <property type="entry name" value="FeS_assembly_P"/>
    <property type="match status" value="1"/>
</dbReference>
<evidence type="ECO:0000313" key="2">
    <source>
        <dbReference type="EMBL" id="MBB6464960.1"/>
    </source>
</evidence>
<evidence type="ECO:0000313" key="3">
    <source>
        <dbReference type="Proteomes" id="UP000532373"/>
    </source>
</evidence>
<dbReference type="InterPro" id="IPR034904">
    <property type="entry name" value="FSCA_dom_sf"/>
</dbReference>
<dbReference type="RefSeq" id="WP_184767487.1">
    <property type="nucleotide sequence ID" value="NZ_JACHGI010000001.1"/>
</dbReference>
<dbReference type="Proteomes" id="UP000532373">
    <property type="component" value="Unassembled WGS sequence"/>
</dbReference>
<dbReference type="InterPro" id="IPR002744">
    <property type="entry name" value="MIP18-like"/>
</dbReference>
<comment type="caution">
    <text evidence="2">The sequence shown here is derived from an EMBL/GenBank/DDBJ whole genome shotgun (WGS) entry which is preliminary data.</text>
</comment>